<dbReference type="GO" id="GO:0006384">
    <property type="term" value="P:transcription initiation at RNA polymerase III promoter"/>
    <property type="evidence" value="ECO:0007669"/>
    <property type="project" value="InterPro"/>
</dbReference>
<organism evidence="3 4">
    <name type="scientific">Boletus edulis BED1</name>
    <dbReference type="NCBI Taxonomy" id="1328754"/>
    <lineage>
        <taxon>Eukaryota</taxon>
        <taxon>Fungi</taxon>
        <taxon>Dikarya</taxon>
        <taxon>Basidiomycota</taxon>
        <taxon>Agaricomycotina</taxon>
        <taxon>Agaricomycetes</taxon>
        <taxon>Agaricomycetidae</taxon>
        <taxon>Boletales</taxon>
        <taxon>Boletineae</taxon>
        <taxon>Boletaceae</taxon>
        <taxon>Boletoideae</taxon>
        <taxon>Boletus</taxon>
    </lineage>
</organism>
<dbReference type="InterPro" id="IPR024761">
    <property type="entry name" value="TFIIIC_delta_N"/>
</dbReference>
<reference evidence="3" key="2">
    <citation type="journal article" date="2020" name="Nat. Commun.">
        <title>Large-scale genome sequencing of mycorrhizal fungi provides insights into the early evolution of symbiotic traits.</title>
        <authorList>
            <person name="Miyauchi S."/>
            <person name="Kiss E."/>
            <person name="Kuo A."/>
            <person name="Drula E."/>
            <person name="Kohler A."/>
            <person name="Sanchez-Garcia M."/>
            <person name="Morin E."/>
            <person name="Andreopoulos B."/>
            <person name="Barry K.W."/>
            <person name="Bonito G."/>
            <person name="Buee M."/>
            <person name="Carver A."/>
            <person name="Chen C."/>
            <person name="Cichocki N."/>
            <person name="Clum A."/>
            <person name="Culley D."/>
            <person name="Crous P.W."/>
            <person name="Fauchery L."/>
            <person name="Girlanda M."/>
            <person name="Hayes R.D."/>
            <person name="Keri Z."/>
            <person name="LaButti K."/>
            <person name="Lipzen A."/>
            <person name="Lombard V."/>
            <person name="Magnuson J."/>
            <person name="Maillard F."/>
            <person name="Murat C."/>
            <person name="Nolan M."/>
            <person name="Ohm R.A."/>
            <person name="Pangilinan J."/>
            <person name="Pereira M.F."/>
            <person name="Perotto S."/>
            <person name="Peter M."/>
            <person name="Pfister S."/>
            <person name="Riley R."/>
            <person name="Sitrit Y."/>
            <person name="Stielow J.B."/>
            <person name="Szollosi G."/>
            <person name="Zifcakova L."/>
            <person name="Stursova M."/>
            <person name="Spatafora J.W."/>
            <person name="Tedersoo L."/>
            <person name="Vaario L.M."/>
            <person name="Yamada A."/>
            <person name="Yan M."/>
            <person name="Wang P."/>
            <person name="Xu J."/>
            <person name="Bruns T."/>
            <person name="Baldrian P."/>
            <person name="Vilgalys R."/>
            <person name="Dunand C."/>
            <person name="Henrissat B."/>
            <person name="Grigoriev I.V."/>
            <person name="Hibbett D."/>
            <person name="Nagy L.G."/>
            <person name="Martin F.M."/>
        </authorList>
    </citation>
    <scope>NUCLEOTIDE SEQUENCE</scope>
    <source>
        <strain evidence="3">BED1</strain>
    </source>
</reference>
<protein>
    <submittedName>
        <fullName evidence="3">Transcription factor IIIC subunit delta N-term-domain-containing protein</fullName>
    </submittedName>
</protein>
<gene>
    <name evidence="3" type="ORF">L210DRAFT_3471635</name>
</gene>
<dbReference type="PANTHER" id="PTHR15496:SF2">
    <property type="entry name" value="GENERAL TRANSCRIPTION FACTOR 3C POLYPEPTIDE 4"/>
    <property type="match status" value="1"/>
</dbReference>
<dbReference type="Pfam" id="PF12660">
    <property type="entry name" value="zf-TFIIIC"/>
    <property type="match status" value="1"/>
</dbReference>
<dbReference type="InterPro" id="IPR044230">
    <property type="entry name" value="GTF3C4"/>
</dbReference>
<dbReference type="GO" id="GO:0000127">
    <property type="term" value="C:transcription factor TFIIIC complex"/>
    <property type="evidence" value="ECO:0007669"/>
    <property type="project" value="InterPro"/>
</dbReference>
<sequence length="760" mass="83746">MSQRPVYSSFNIPTVITHPSVRCLQWSDDGQLCLVTKSAIHILTPNHGINFSTPADIKSPIRDESDRPLGWYRTMIETTRTQTHSWPSITQGWGSLALGSLDISVRAVTCSPSGLTSRGRCVLAALNSNMEVSLYAAGKNHLKGEWMNIQDVTAYLLDHPRLEQIDETSWILGIQPVWGIYPAPLVDASILALGTRAGAVKLFRYAYTQFSFRDSIPLVKLCENWITHIAWSPWLLQNGSPGRCSLACTTGDGGVFLINISQKLQLRGGDGFLTTYELDDDFERSTDVVCSADKCLVTALEWIAPILVYSKPGVIHLWSWPSSPVQWRGGRVLAIQPQNFSIGSSAFSCVSGFSYVKEKDVLLVALLDGSLHAIHNILIDPSWVPTSSDDQLTSEALSQVSRVFFAQTTSASVGYVDVNRINGLVCYDSHSTVTWIYESLKPSDFSYKHEARHECVLVTAPFWPLDSATILRAAQETLVQFDCAMRSTPLHHLRPLLLHLCSAGRFAEICPRLLEVMDQSPQDESPAVSAPPSSQAVGVELQRHLRESLATHLFGWNGLLSLRMRLSIADMCWRLCKDEQMRLDCGRVAHRQLTSISHRVLRILVRHFTAIVTALTPPDVPFVLRVVVQSRLAGSPVDLAHEAEALSSKVNGAIAIDPSKTGLHELCPACHTEVPLEDITQATCPSGHTWARCSVTSFILSTSMVRTCIGCSRKALLPVSQSSAADTNWLPPAARSWIVKELLEAVQRCLFCGNSFVGIV</sequence>
<accession>A0AAD4C6R0</accession>
<dbReference type="PANTHER" id="PTHR15496">
    <property type="entry name" value="GENERAL TRANSCRIPTION FACTOR 3C POLYPEPTIDE 4 FAMILY"/>
    <property type="match status" value="1"/>
</dbReference>
<evidence type="ECO:0000313" key="4">
    <source>
        <dbReference type="Proteomes" id="UP001194468"/>
    </source>
</evidence>
<dbReference type="SUPFAM" id="SSF69322">
    <property type="entry name" value="Tricorn protease domain 2"/>
    <property type="match status" value="1"/>
</dbReference>
<feature type="domain" description="Transcription factor IIIC putative zinc-finger" evidence="2">
    <location>
        <begin position="659"/>
        <end position="756"/>
    </location>
</feature>
<keyword evidence="4" id="KW-1185">Reference proteome</keyword>
<dbReference type="EMBL" id="WHUW01000003">
    <property type="protein sequence ID" value="KAF8449239.1"/>
    <property type="molecule type" value="Genomic_DNA"/>
</dbReference>
<dbReference type="Proteomes" id="UP001194468">
    <property type="component" value="Unassembled WGS sequence"/>
</dbReference>
<dbReference type="GO" id="GO:0004402">
    <property type="term" value="F:histone acetyltransferase activity"/>
    <property type="evidence" value="ECO:0007669"/>
    <property type="project" value="InterPro"/>
</dbReference>
<dbReference type="AlphaFoldDB" id="A0AAD4C6R0"/>
<reference evidence="3" key="1">
    <citation type="submission" date="2019-10" db="EMBL/GenBank/DDBJ databases">
        <authorList>
            <consortium name="DOE Joint Genome Institute"/>
            <person name="Kuo A."/>
            <person name="Miyauchi S."/>
            <person name="Kiss E."/>
            <person name="Drula E."/>
            <person name="Kohler A."/>
            <person name="Sanchez-Garcia M."/>
            <person name="Andreopoulos B."/>
            <person name="Barry K.W."/>
            <person name="Bonito G."/>
            <person name="Buee M."/>
            <person name="Carver A."/>
            <person name="Chen C."/>
            <person name="Cichocki N."/>
            <person name="Clum A."/>
            <person name="Culley D."/>
            <person name="Crous P.W."/>
            <person name="Fauchery L."/>
            <person name="Girlanda M."/>
            <person name="Hayes R."/>
            <person name="Keri Z."/>
            <person name="LaButti K."/>
            <person name="Lipzen A."/>
            <person name="Lombard V."/>
            <person name="Magnuson J."/>
            <person name="Maillard F."/>
            <person name="Morin E."/>
            <person name="Murat C."/>
            <person name="Nolan M."/>
            <person name="Ohm R."/>
            <person name="Pangilinan J."/>
            <person name="Pereira M."/>
            <person name="Perotto S."/>
            <person name="Peter M."/>
            <person name="Riley R."/>
            <person name="Sitrit Y."/>
            <person name="Stielow B."/>
            <person name="Szollosi G."/>
            <person name="Zifcakova L."/>
            <person name="Stursova M."/>
            <person name="Spatafora J.W."/>
            <person name="Tedersoo L."/>
            <person name="Vaario L.-M."/>
            <person name="Yamada A."/>
            <person name="Yan M."/>
            <person name="Wang P."/>
            <person name="Xu J."/>
            <person name="Bruns T."/>
            <person name="Baldrian P."/>
            <person name="Vilgalys R."/>
            <person name="Henrissat B."/>
            <person name="Grigoriev I.V."/>
            <person name="Hibbett D."/>
            <person name="Nagy L.G."/>
            <person name="Martin F.M."/>
        </authorList>
    </citation>
    <scope>NUCLEOTIDE SEQUENCE</scope>
    <source>
        <strain evidence="3">BED1</strain>
    </source>
</reference>
<evidence type="ECO:0000313" key="3">
    <source>
        <dbReference type="EMBL" id="KAF8449239.1"/>
    </source>
</evidence>
<name>A0AAD4C6R0_BOLED</name>
<evidence type="ECO:0000259" key="1">
    <source>
        <dbReference type="Pfam" id="PF12657"/>
    </source>
</evidence>
<proteinExistence type="predicted"/>
<feature type="domain" description="Transcription factor IIIC 90kDa subunit N-terminal" evidence="1">
    <location>
        <begin position="26"/>
        <end position="307"/>
    </location>
</feature>
<comment type="caution">
    <text evidence="3">The sequence shown here is derived from an EMBL/GenBank/DDBJ whole genome shotgun (WGS) entry which is preliminary data.</text>
</comment>
<dbReference type="InterPro" id="IPR024764">
    <property type="entry name" value="TFIIIC_Znf"/>
</dbReference>
<dbReference type="Pfam" id="PF12657">
    <property type="entry name" value="TFIIIC_delta"/>
    <property type="match status" value="1"/>
</dbReference>
<evidence type="ECO:0000259" key="2">
    <source>
        <dbReference type="Pfam" id="PF12660"/>
    </source>
</evidence>